<dbReference type="PANTHER" id="PTHR42866">
    <property type="entry name" value="3-DEOXY-MANNO-OCTULOSONATE CYTIDYLYLTRANSFERASE"/>
    <property type="match status" value="1"/>
</dbReference>
<sequence length="111" mass="12463">MILAIVQARQGSKRLPNKVLKEVNGKPFISILLHRLSLAKRVDKIILATSEYSENDRLANVVEKLGFEVFRGSENDVLDRYYMAAKKYRASSVVRITGDCPLIDPGLVDDT</sequence>
<organism evidence="1">
    <name type="scientific">marine metagenome</name>
    <dbReference type="NCBI Taxonomy" id="408172"/>
    <lineage>
        <taxon>unclassified sequences</taxon>
        <taxon>metagenomes</taxon>
        <taxon>ecological metagenomes</taxon>
    </lineage>
</organism>
<accession>A0A383EIY8</accession>
<dbReference type="EMBL" id="UINC01226216">
    <property type="protein sequence ID" value="SVE56609.1"/>
    <property type="molecule type" value="Genomic_DNA"/>
</dbReference>
<dbReference type="PANTHER" id="PTHR42866:SF1">
    <property type="entry name" value="SPORE COAT POLYSACCHARIDE BIOSYNTHESIS PROTEIN SPSF"/>
    <property type="match status" value="1"/>
</dbReference>
<name>A0A383EIY8_9ZZZZ</name>
<dbReference type="Gene3D" id="3.90.550.10">
    <property type="entry name" value="Spore Coat Polysaccharide Biosynthesis Protein SpsA, Chain A"/>
    <property type="match status" value="1"/>
</dbReference>
<evidence type="ECO:0000313" key="1">
    <source>
        <dbReference type="EMBL" id="SVE56609.1"/>
    </source>
</evidence>
<protein>
    <recommendedName>
        <fullName evidence="2">Acylneuraminate cytidylyltransferase</fullName>
    </recommendedName>
</protein>
<dbReference type="SUPFAM" id="SSF53448">
    <property type="entry name" value="Nucleotide-diphospho-sugar transferases"/>
    <property type="match status" value="1"/>
</dbReference>
<evidence type="ECO:0008006" key="2">
    <source>
        <dbReference type="Google" id="ProtNLM"/>
    </source>
</evidence>
<dbReference type="InterPro" id="IPR003329">
    <property type="entry name" value="Cytidylyl_trans"/>
</dbReference>
<dbReference type="GO" id="GO:0005829">
    <property type="term" value="C:cytosol"/>
    <property type="evidence" value="ECO:0007669"/>
    <property type="project" value="TreeGrafter"/>
</dbReference>
<dbReference type="InterPro" id="IPR029044">
    <property type="entry name" value="Nucleotide-diphossugar_trans"/>
</dbReference>
<reference evidence="1" key="1">
    <citation type="submission" date="2018-05" db="EMBL/GenBank/DDBJ databases">
        <authorList>
            <person name="Lanie J.A."/>
            <person name="Ng W.-L."/>
            <person name="Kazmierczak K.M."/>
            <person name="Andrzejewski T.M."/>
            <person name="Davidsen T.M."/>
            <person name="Wayne K.J."/>
            <person name="Tettelin H."/>
            <person name="Glass J.I."/>
            <person name="Rusch D."/>
            <person name="Podicherti R."/>
            <person name="Tsui H.-C.T."/>
            <person name="Winkler M.E."/>
        </authorList>
    </citation>
    <scope>NUCLEOTIDE SEQUENCE</scope>
</reference>
<dbReference type="AlphaFoldDB" id="A0A383EIY8"/>
<proteinExistence type="predicted"/>
<feature type="non-terminal residue" evidence="1">
    <location>
        <position position="111"/>
    </location>
</feature>
<dbReference type="Pfam" id="PF02348">
    <property type="entry name" value="CTP_transf_3"/>
    <property type="match status" value="1"/>
</dbReference>
<gene>
    <name evidence="1" type="ORF">METZ01_LOCUS509463</name>
</gene>